<gene>
    <name evidence="1" type="ORF">APLA_LOCUS40</name>
</gene>
<sequence>MKRLGLEPAKVYSRETFQSELKEKLVFGLVLAMLFLPIVLANDTPEVNEEFTLSAMAEIKSTDLCIERLNGVINDYVKWGILK</sequence>
<proteinExistence type="predicted"/>
<reference evidence="1 2" key="1">
    <citation type="submission" date="2020-04" db="EMBL/GenBank/DDBJ databases">
        <authorList>
            <person name="Wallbank WR R."/>
            <person name="Pardo Diaz C."/>
            <person name="Kozak K."/>
            <person name="Martin S."/>
            <person name="Jiggins C."/>
            <person name="Moest M."/>
            <person name="Warren A I."/>
            <person name="Byers J.R.P. K."/>
            <person name="Montejo-Kovacevich G."/>
            <person name="Yen C E."/>
        </authorList>
    </citation>
    <scope>NUCLEOTIDE SEQUENCE [LARGE SCALE GENOMIC DNA]</scope>
</reference>
<evidence type="ECO:0000313" key="2">
    <source>
        <dbReference type="Proteomes" id="UP000494106"/>
    </source>
</evidence>
<evidence type="ECO:0000313" key="1">
    <source>
        <dbReference type="EMBL" id="CAB3219726.1"/>
    </source>
</evidence>
<comment type="caution">
    <text evidence="1">The sequence shown here is derived from an EMBL/GenBank/DDBJ whole genome shotgun (WGS) entry which is preliminary data.</text>
</comment>
<dbReference type="OrthoDB" id="191037at2759"/>
<dbReference type="EMBL" id="CADEBC010000002">
    <property type="protein sequence ID" value="CAB3219726.1"/>
    <property type="molecule type" value="Genomic_DNA"/>
</dbReference>
<dbReference type="Proteomes" id="UP000494106">
    <property type="component" value="Unassembled WGS sequence"/>
</dbReference>
<dbReference type="AlphaFoldDB" id="A0A8S0YL98"/>
<name>A0A8S0YL98_ARCPL</name>
<organism evidence="1 2">
    <name type="scientific">Arctia plantaginis</name>
    <name type="common">Wood tiger moth</name>
    <name type="synonym">Phalaena plantaginis</name>
    <dbReference type="NCBI Taxonomy" id="874455"/>
    <lineage>
        <taxon>Eukaryota</taxon>
        <taxon>Metazoa</taxon>
        <taxon>Ecdysozoa</taxon>
        <taxon>Arthropoda</taxon>
        <taxon>Hexapoda</taxon>
        <taxon>Insecta</taxon>
        <taxon>Pterygota</taxon>
        <taxon>Neoptera</taxon>
        <taxon>Endopterygota</taxon>
        <taxon>Lepidoptera</taxon>
        <taxon>Glossata</taxon>
        <taxon>Ditrysia</taxon>
        <taxon>Noctuoidea</taxon>
        <taxon>Erebidae</taxon>
        <taxon>Arctiinae</taxon>
        <taxon>Arctia</taxon>
    </lineage>
</organism>
<keyword evidence="2" id="KW-1185">Reference proteome</keyword>
<accession>A0A8S0YL98</accession>
<protein>
    <submittedName>
        <fullName evidence="1">Uncharacterized protein</fullName>
    </submittedName>
</protein>